<proteinExistence type="predicted"/>
<comment type="caution">
    <text evidence="2">The sequence shown here is derived from an EMBL/GenBank/DDBJ whole genome shotgun (WGS) entry which is preliminary data.</text>
</comment>
<organism evidence="2 3">
    <name type="scientific">Roseococcus pinisoli</name>
    <dbReference type="NCBI Taxonomy" id="2835040"/>
    <lineage>
        <taxon>Bacteria</taxon>
        <taxon>Pseudomonadati</taxon>
        <taxon>Pseudomonadota</taxon>
        <taxon>Alphaproteobacteria</taxon>
        <taxon>Acetobacterales</taxon>
        <taxon>Roseomonadaceae</taxon>
        <taxon>Roseococcus</taxon>
    </lineage>
</organism>
<accession>A0ABS5QK11</accession>
<feature type="transmembrane region" description="Helical" evidence="1">
    <location>
        <begin position="35"/>
        <end position="55"/>
    </location>
</feature>
<dbReference type="RefSeq" id="WP_213672446.1">
    <property type="nucleotide sequence ID" value="NZ_JAHCDA010000006.1"/>
</dbReference>
<keyword evidence="1" id="KW-0472">Membrane</keyword>
<sequence>MPDIGFTLSRFVYLAGSFLLAILGLFAIARAEDVGMTLFGTGLTLVSIGFGLFIVKRGADSLYGE</sequence>
<reference evidence="2 3" key="1">
    <citation type="submission" date="2021-05" db="EMBL/GenBank/DDBJ databases">
        <title>Roseococcus sp. XZZS9, whole genome shotgun sequencing project.</title>
        <authorList>
            <person name="Zhao G."/>
            <person name="Shen L."/>
        </authorList>
    </citation>
    <scope>NUCLEOTIDE SEQUENCE [LARGE SCALE GENOMIC DNA]</scope>
    <source>
        <strain evidence="2 3">XZZS9</strain>
    </source>
</reference>
<evidence type="ECO:0000313" key="3">
    <source>
        <dbReference type="Proteomes" id="UP000766336"/>
    </source>
</evidence>
<feature type="transmembrane region" description="Helical" evidence="1">
    <location>
        <begin position="12"/>
        <end position="29"/>
    </location>
</feature>
<evidence type="ECO:0000313" key="2">
    <source>
        <dbReference type="EMBL" id="MBS7813743.1"/>
    </source>
</evidence>
<dbReference type="EMBL" id="JAHCDA010000006">
    <property type="protein sequence ID" value="MBS7813743.1"/>
    <property type="molecule type" value="Genomic_DNA"/>
</dbReference>
<dbReference type="Proteomes" id="UP000766336">
    <property type="component" value="Unassembled WGS sequence"/>
</dbReference>
<protein>
    <submittedName>
        <fullName evidence="2">Uncharacterized protein</fullName>
    </submittedName>
</protein>
<keyword evidence="3" id="KW-1185">Reference proteome</keyword>
<keyword evidence="1" id="KW-0812">Transmembrane</keyword>
<keyword evidence="1" id="KW-1133">Transmembrane helix</keyword>
<gene>
    <name evidence="2" type="ORF">KHU32_22575</name>
</gene>
<name>A0ABS5QK11_9PROT</name>
<evidence type="ECO:0000256" key="1">
    <source>
        <dbReference type="SAM" id="Phobius"/>
    </source>
</evidence>